<dbReference type="PROSITE" id="PS50261">
    <property type="entry name" value="G_PROTEIN_RECEP_F2_4"/>
    <property type="match status" value="1"/>
</dbReference>
<dbReference type="InterPro" id="IPR017981">
    <property type="entry name" value="GPCR_2-like_7TM"/>
</dbReference>
<dbReference type="Gene3D" id="1.20.1070.10">
    <property type="entry name" value="Rhodopsin 7-helix transmembrane proteins"/>
    <property type="match status" value="1"/>
</dbReference>
<dbReference type="InterPro" id="IPR046338">
    <property type="entry name" value="GAIN_dom_sf"/>
</dbReference>
<feature type="transmembrane region" description="Helical" evidence="7">
    <location>
        <begin position="531"/>
        <end position="563"/>
    </location>
</feature>
<evidence type="ECO:0000256" key="4">
    <source>
        <dbReference type="ARBA" id="ARBA00023136"/>
    </source>
</evidence>
<dbReference type="Pfam" id="PF00002">
    <property type="entry name" value="7tm_2"/>
    <property type="match status" value="1"/>
</dbReference>
<organism evidence="12">
    <name type="scientific">Thrips palmi</name>
    <name type="common">Melon thrips</name>
    <dbReference type="NCBI Taxonomy" id="161013"/>
    <lineage>
        <taxon>Eukaryota</taxon>
        <taxon>Metazoa</taxon>
        <taxon>Ecdysozoa</taxon>
        <taxon>Arthropoda</taxon>
        <taxon>Hexapoda</taxon>
        <taxon>Insecta</taxon>
        <taxon>Pterygota</taxon>
        <taxon>Neoptera</taxon>
        <taxon>Paraneoptera</taxon>
        <taxon>Thysanoptera</taxon>
        <taxon>Terebrantia</taxon>
        <taxon>Thripoidea</taxon>
        <taxon>Thripidae</taxon>
        <taxon>Thrips</taxon>
    </lineage>
</organism>
<feature type="transmembrane region" description="Helical" evidence="7">
    <location>
        <begin position="501"/>
        <end position="519"/>
    </location>
</feature>
<dbReference type="KEGG" id="tpal:117640059"/>
<keyword evidence="4 7" id="KW-0472">Membrane</keyword>
<keyword evidence="5" id="KW-1015">Disulfide bond</keyword>
<sequence length="809" mass="88004">MAAAERGAYLGCLFLVFIHAVNSFGYHGRPIRINSTATSSGTSTETDVYYPYASCGNVPWGDGDGHGAGVNKFPVREFCCPEAELTDYGPVDWPMTRVNQWVVQACPYGASPDTPGADFGVPKASRRCAFSRSMGPVWRQSDYSQCRTKQGASERDAAEAASNAENMTSDPSKIDSAAFQEATDLIFAAHQLAKTNRTVARSMLKALSNLVATSPSVQEASDANGTQRLELFRLMEEHGRGVRLSDDEYPYEHRMPNLHLAVYKLDILPDGRPDLPQDMQFRVNYDGQDGDVSVTMSPEAIQQAVTAASSTRQQGLRVRFMAVRKAELLVPPGALSGSQQVVTAALSRGPQVDETEDQELDLPVSGLQQPVRITMPLGANSIGTTHVCAYFDDNDGVWRTDGVQSSLDGMTVVCEATHLTPFTLLLDPYPRSDLADMAVPLTILGSIGSTLSVLGLALTILTYRFFSRVSAAKVSIKRAAPARSSLQCPHNGFSQDRWGRVLVQLCLSLLLLHLAYLASNLKGSLPPPGCVAVAVLVHVSLLASFSWMFIEGLLLYQILVTVFKTADTKFILKRLVFGWGVPILFVAVNGAVRPNYYLDTHPDYCVVSGANELQHMLATIAPCGLVMLANLAIFVRVCVVLLRQRQLPGVRQDADDRPKVSWAQVRGVIGVAFLLGVTWPLSPLAARDTTMGVVSTVLNAFQGVAIFVSRVLTHPEARRCWLQRFFSSTPDFGSSASYSLNEKGSQWFCLRWISSKQDIASVPKDRRSIFNGARPWSRGDSSTNISSSSSSSSSGVILSKSTSDTDILY</sequence>
<feature type="transmembrane region" description="Helical" evidence="7">
    <location>
        <begin position="693"/>
        <end position="712"/>
    </location>
</feature>
<feature type="compositionally biased region" description="Low complexity" evidence="6">
    <location>
        <begin position="778"/>
        <end position="802"/>
    </location>
</feature>
<dbReference type="SMART" id="SM00303">
    <property type="entry name" value="GPS"/>
    <property type="match status" value="1"/>
</dbReference>
<feature type="region of interest" description="Disordered" evidence="6">
    <location>
        <begin position="773"/>
        <end position="809"/>
    </location>
</feature>
<feature type="transmembrane region" description="Helical" evidence="7">
    <location>
        <begin position="437"/>
        <end position="463"/>
    </location>
</feature>
<dbReference type="InterPro" id="IPR057244">
    <property type="entry name" value="GAIN_B"/>
</dbReference>
<evidence type="ECO:0000256" key="7">
    <source>
        <dbReference type="SAM" id="Phobius"/>
    </source>
</evidence>
<dbReference type="PANTHER" id="PTHR47767">
    <property type="entry name" value="ADHESION G PROTEIN-COUPLED RECEPTOR G7"/>
    <property type="match status" value="1"/>
</dbReference>
<dbReference type="Pfam" id="PF01825">
    <property type="entry name" value="GPS"/>
    <property type="match status" value="1"/>
</dbReference>
<dbReference type="AlphaFoldDB" id="A0A6P8YE99"/>
<evidence type="ECO:0000313" key="11">
    <source>
        <dbReference type="Proteomes" id="UP000515158"/>
    </source>
</evidence>
<dbReference type="RefSeq" id="XP_034232172.1">
    <property type="nucleotide sequence ID" value="XM_034376281.1"/>
</dbReference>
<keyword evidence="11" id="KW-1185">Reference proteome</keyword>
<dbReference type="InterPro" id="IPR000832">
    <property type="entry name" value="GPCR_2_secretin-like"/>
</dbReference>
<dbReference type="Proteomes" id="UP000515158">
    <property type="component" value="Unplaced"/>
</dbReference>
<feature type="transmembrane region" description="Helical" evidence="7">
    <location>
        <begin position="575"/>
        <end position="596"/>
    </location>
</feature>
<evidence type="ECO:0000256" key="6">
    <source>
        <dbReference type="SAM" id="MobiDB-lite"/>
    </source>
</evidence>
<name>A0A6P8YE99_THRPL</name>
<keyword evidence="2 7" id="KW-0812">Transmembrane</keyword>
<evidence type="ECO:0000256" key="8">
    <source>
        <dbReference type="SAM" id="SignalP"/>
    </source>
</evidence>
<evidence type="ECO:0000256" key="1">
    <source>
        <dbReference type="ARBA" id="ARBA00004141"/>
    </source>
</evidence>
<dbReference type="Gene3D" id="2.60.220.50">
    <property type="match status" value="1"/>
</dbReference>
<feature type="domain" description="G-protein coupled receptors family 2 profile 2" evidence="10">
    <location>
        <begin position="441"/>
        <end position="714"/>
    </location>
</feature>
<feature type="chain" id="PRO_5027917434" evidence="8">
    <location>
        <begin position="24"/>
        <end position="809"/>
    </location>
</feature>
<comment type="subcellular location">
    <subcellularLocation>
        <location evidence="1">Membrane</location>
        <topology evidence="1">Multi-pass membrane protein</topology>
    </subcellularLocation>
</comment>
<feature type="transmembrane region" description="Helical" evidence="7">
    <location>
        <begin position="663"/>
        <end position="681"/>
    </location>
</feature>
<keyword evidence="3 7" id="KW-1133">Transmembrane helix</keyword>
<feature type="domain" description="GAIN-B" evidence="9">
    <location>
        <begin position="271"/>
        <end position="432"/>
    </location>
</feature>
<dbReference type="InterPro" id="IPR000203">
    <property type="entry name" value="GPS"/>
</dbReference>
<dbReference type="GeneID" id="117640059"/>
<dbReference type="InParanoid" id="A0A6P8YE99"/>
<reference evidence="12" key="1">
    <citation type="submission" date="2025-08" db="UniProtKB">
        <authorList>
            <consortium name="RefSeq"/>
        </authorList>
    </citation>
    <scope>IDENTIFICATION</scope>
    <source>
        <tissue evidence="12">Total insect</tissue>
    </source>
</reference>
<dbReference type="PRINTS" id="PR00249">
    <property type="entry name" value="GPCRSECRETIN"/>
</dbReference>
<dbReference type="PROSITE" id="PS50221">
    <property type="entry name" value="GAIN_B"/>
    <property type="match status" value="1"/>
</dbReference>
<dbReference type="GO" id="GO:0016020">
    <property type="term" value="C:membrane"/>
    <property type="evidence" value="ECO:0007669"/>
    <property type="project" value="UniProtKB-SubCell"/>
</dbReference>
<evidence type="ECO:0000256" key="5">
    <source>
        <dbReference type="ARBA" id="ARBA00023157"/>
    </source>
</evidence>
<evidence type="ECO:0000259" key="9">
    <source>
        <dbReference type="PROSITE" id="PS50221"/>
    </source>
</evidence>
<protein>
    <submittedName>
        <fullName evidence="12">Adhesion G-protein coupled receptor G6-like isoform X1</fullName>
    </submittedName>
</protein>
<dbReference type="InterPro" id="IPR053066">
    <property type="entry name" value="ADGR_G7"/>
</dbReference>
<dbReference type="GO" id="GO:0004930">
    <property type="term" value="F:G protein-coupled receptor activity"/>
    <property type="evidence" value="ECO:0007669"/>
    <property type="project" value="InterPro"/>
</dbReference>
<accession>A0A6P8YE99</accession>
<keyword evidence="8" id="KW-0732">Signal</keyword>
<feature type="transmembrane region" description="Helical" evidence="7">
    <location>
        <begin position="616"/>
        <end position="642"/>
    </location>
</feature>
<evidence type="ECO:0000259" key="10">
    <source>
        <dbReference type="PROSITE" id="PS50261"/>
    </source>
</evidence>
<dbReference type="GO" id="GO:0007166">
    <property type="term" value="P:cell surface receptor signaling pathway"/>
    <property type="evidence" value="ECO:0007669"/>
    <property type="project" value="InterPro"/>
</dbReference>
<feature type="signal peptide" evidence="8">
    <location>
        <begin position="1"/>
        <end position="23"/>
    </location>
</feature>
<proteinExistence type="predicted"/>
<evidence type="ECO:0000256" key="3">
    <source>
        <dbReference type="ARBA" id="ARBA00022989"/>
    </source>
</evidence>
<dbReference type="OrthoDB" id="10037534at2759"/>
<evidence type="ECO:0000256" key="2">
    <source>
        <dbReference type="ARBA" id="ARBA00022692"/>
    </source>
</evidence>
<gene>
    <name evidence="12" type="primary">LOC117640059</name>
</gene>
<evidence type="ECO:0000313" key="12">
    <source>
        <dbReference type="RefSeq" id="XP_034232172.1"/>
    </source>
</evidence>